<name>A0A412ATE3_9FIRM</name>
<dbReference type="Proteomes" id="UP000284751">
    <property type="component" value="Unassembled WGS sequence"/>
</dbReference>
<sequence>MIILESMLSNQSSPMRDMLWPYYLQSLPFALVHALATVVFLYIAAEPMLEKFGLLKVTYGLVG</sequence>
<proteinExistence type="predicted"/>
<keyword evidence="1" id="KW-1133">Transmembrane helix</keyword>
<protein>
    <submittedName>
        <fullName evidence="2">Uncharacterized protein</fullName>
    </submittedName>
</protein>
<evidence type="ECO:0000313" key="3">
    <source>
        <dbReference type="Proteomes" id="UP000284751"/>
    </source>
</evidence>
<comment type="caution">
    <text evidence="2">The sequence shown here is derived from an EMBL/GenBank/DDBJ whole genome shotgun (WGS) entry which is preliminary data.</text>
</comment>
<feature type="transmembrane region" description="Helical" evidence="1">
    <location>
        <begin position="20"/>
        <end position="45"/>
    </location>
</feature>
<accession>A0A412ATE3</accession>
<evidence type="ECO:0000256" key="1">
    <source>
        <dbReference type="SAM" id="Phobius"/>
    </source>
</evidence>
<evidence type="ECO:0000313" key="2">
    <source>
        <dbReference type="EMBL" id="RGQ34343.1"/>
    </source>
</evidence>
<reference evidence="2 3" key="1">
    <citation type="submission" date="2018-08" db="EMBL/GenBank/DDBJ databases">
        <title>A genome reference for cultivated species of the human gut microbiota.</title>
        <authorList>
            <person name="Zou Y."/>
            <person name="Xue W."/>
            <person name="Luo G."/>
        </authorList>
    </citation>
    <scope>NUCLEOTIDE SEQUENCE [LARGE SCALE GENOMIC DNA]</scope>
    <source>
        <strain evidence="2 3">AF28-26</strain>
    </source>
</reference>
<keyword evidence="1" id="KW-0812">Transmembrane</keyword>
<keyword evidence="1" id="KW-0472">Membrane</keyword>
<gene>
    <name evidence="2" type="ORF">DWY99_13615</name>
</gene>
<dbReference type="AlphaFoldDB" id="A0A412ATE3"/>
<organism evidence="2 3">
    <name type="scientific">[Clostridium] leptum</name>
    <dbReference type="NCBI Taxonomy" id="1535"/>
    <lineage>
        <taxon>Bacteria</taxon>
        <taxon>Bacillati</taxon>
        <taxon>Bacillota</taxon>
        <taxon>Clostridia</taxon>
        <taxon>Eubacteriales</taxon>
        <taxon>Oscillospiraceae</taxon>
        <taxon>Oscillospiraceae incertae sedis</taxon>
    </lineage>
</organism>
<dbReference type="EMBL" id="QRTC01000084">
    <property type="protein sequence ID" value="RGQ34343.1"/>
    <property type="molecule type" value="Genomic_DNA"/>
</dbReference>